<dbReference type="GO" id="GO:0005524">
    <property type="term" value="F:ATP binding"/>
    <property type="evidence" value="ECO:0007669"/>
    <property type="project" value="InterPro"/>
</dbReference>
<evidence type="ECO:0000256" key="6">
    <source>
        <dbReference type="ARBA" id="ARBA00023136"/>
    </source>
</evidence>
<dbReference type="Pfam" id="PF00528">
    <property type="entry name" value="BPD_transp_1"/>
    <property type="match status" value="1"/>
</dbReference>
<proteinExistence type="inferred from homology"/>
<dbReference type="GO" id="GO:0015416">
    <property type="term" value="F:ABC-type phosphonate transporter activity"/>
    <property type="evidence" value="ECO:0007669"/>
    <property type="project" value="InterPro"/>
</dbReference>
<comment type="caution">
    <text evidence="9">The sequence shown here is derived from an EMBL/GenBank/DDBJ whole genome shotgun (WGS) entry which is preliminary data.</text>
</comment>
<dbReference type="PANTHER" id="PTHR30043">
    <property type="entry name" value="PHOSPHONATES TRANSPORT SYSTEM PERMEASE PROTEIN"/>
    <property type="match status" value="1"/>
</dbReference>
<dbReference type="NCBIfam" id="TIGR01097">
    <property type="entry name" value="PhnE"/>
    <property type="match status" value="1"/>
</dbReference>
<dbReference type="GO" id="GO:0005886">
    <property type="term" value="C:plasma membrane"/>
    <property type="evidence" value="ECO:0007669"/>
    <property type="project" value="UniProtKB-SubCell"/>
</dbReference>
<comment type="similarity">
    <text evidence="7">Belongs to the binding-protein-dependent transport system permease family.</text>
</comment>
<keyword evidence="6 7" id="KW-0472">Membrane</keyword>
<feature type="transmembrane region" description="Helical" evidence="7">
    <location>
        <begin position="245"/>
        <end position="266"/>
    </location>
</feature>
<dbReference type="PROSITE" id="PS50928">
    <property type="entry name" value="ABC_TM1"/>
    <property type="match status" value="1"/>
</dbReference>
<feature type="transmembrane region" description="Helical" evidence="7">
    <location>
        <begin position="213"/>
        <end position="233"/>
    </location>
</feature>
<gene>
    <name evidence="9" type="ORF">B0H94_103233</name>
</gene>
<evidence type="ECO:0000256" key="3">
    <source>
        <dbReference type="ARBA" id="ARBA00022475"/>
    </source>
</evidence>
<dbReference type="InterPro" id="IPR005769">
    <property type="entry name" value="PhnE/PtxC"/>
</dbReference>
<reference evidence="9 10" key="1">
    <citation type="submission" date="2018-03" db="EMBL/GenBank/DDBJ databases">
        <title>Genomic Encyclopedia of Type Strains, Phase III (KMG-III): the genomes of soil and plant-associated and newly described type strains.</title>
        <authorList>
            <person name="Whitman W."/>
        </authorList>
    </citation>
    <scope>NUCLEOTIDE SEQUENCE [LARGE SCALE GENOMIC DNA]</scope>
    <source>
        <strain evidence="9 10">CGMCC 1.07653</strain>
    </source>
</reference>
<keyword evidence="3" id="KW-1003">Cell membrane</keyword>
<evidence type="ECO:0000256" key="2">
    <source>
        <dbReference type="ARBA" id="ARBA00022448"/>
    </source>
</evidence>
<comment type="subcellular location">
    <subcellularLocation>
        <location evidence="1 7">Cell membrane</location>
        <topology evidence="1 7">Multi-pass membrane protein</topology>
    </subcellularLocation>
</comment>
<evidence type="ECO:0000256" key="1">
    <source>
        <dbReference type="ARBA" id="ARBA00004651"/>
    </source>
</evidence>
<dbReference type="AlphaFoldDB" id="A0A2P8HWM7"/>
<dbReference type="EMBL" id="PYAV01000003">
    <property type="protein sequence ID" value="PSL50620.1"/>
    <property type="molecule type" value="Genomic_DNA"/>
</dbReference>
<keyword evidence="2 7" id="KW-0813">Transport</keyword>
<name>A0A2P8HWM7_9BACI</name>
<sequence length="271" mass="30178">MTNENQPQHNNKKIPIISSRMKKMTTTVLLVVVALYLASAYQTDATPDRIIEGFPNFVLFFIEDMWPPNWGYFDTAFFALLETWNIAFLATTLTAIFTLPIAFLAANNVNKNAALYHFVRLSLNVLRTIPDLVWAVLFVAIVGLGALSGMLALFFFSLGILIKFVSETIEAIDDGPMDAIRASGGNTLQVIMYGAIPQFMPQFISYTLYVLEINVRASIVLGFVGAGGIGYLLQQQLSVFRYDNISTVIVITFLGVTLIDWISTVLRKRLV</sequence>
<accession>A0A2P8HWM7</accession>
<keyword evidence="5 7" id="KW-1133">Transmembrane helix</keyword>
<evidence type="ECO:0000313" key="10">
    <source>
        <dbReference type="Proteomes" id="UP000242310"/>
    </source>
</evidence>
<evidence type="ECO:0000256" key="7">
    <source>
        <dbReference type="RuleBase" id="RU363032"/>
    </source>
</evidence>
<dbReference type="InterPro" id="IPR005479">
    <property type="entry name" value="CPAse_ATP-bd"/>
</dbReference>
<keyword evidence="4 7" id="KW-0812">Transmembrane</keyword>
<dbReference type="Gene3D" id="1.10.3720.10">
    <property type="entry name" value="MetI-like"/>
    <property type="match status" value="1"/>
</dbReference>
<dbReference type="RefSeq" id="WP_106587935.1">
    <property type="nucleotide sequence ID" value="NZ_PYAV01000003.1"/>
</dbReference>
<dbReference type="SUPFAM" id="SSF161098">
    <property type="entry name" value="MetI-like"/>
    <property type="match status" value="1"/>
</dbReference>
<organism evidence="9 10">
    <name type="scientific">Salsuginibacillus halophilus</name>
    <dbReference type="NCBI Taxonomy" id="517424"/>
    <lineage>
        <taxon>Bacteria</taxon>
        <taxon>Bacillati</taxon>
        <taxon>Bacillota</taxon>
        <taxon>Bacilli</taxon>
        <taxon>Bacillales</taxon>
        <taxon>Bacillaceae</taxon>
        <taxon>Salsuginibacillus</taxon>
    </lineage>
</organism>
<feature type="transmembrane region" description="Helical" evidence="7">
    <location>
        <begin position="86"/>
        <end position="106"/>
    </location>
</feature>
<dbReference type="PANTHER" id="PTHR30043:SF1">
    <property type="entry name" value="ABC TRANSPORT SYSTEM PERMEASE PROTEIN P69"/>
    <property type="match status" value="1"/>
</dbReference>
<protein>
    <submittedName>
        <fullName evidence="9">Phosphonate transport system permease protein</fullName>
    </submittedName>
</protein>
<feature type="domain" description="ABC transmembrane type-1" evidence="8">
    <location>
        <begin position="80"/>
        <end position="263"/>
    </location>
</feature>
<dbReference type="Proteomes" id="UP000242310">
    <property type="component" value="Unassembled WGS sequence"/>
</dbReference>
<dbReference type="InterPro" id="IPR000515">
    <property type="entry name" value="MetI-like"/>
</dbReference>
<dbReference type="CDD" id="cd06261">
    <property type="entry name" value="TM_PBP2"/>
    <property type="match status" value="1"/>
</dbReference>
<dbReference type="PROSITE" id="PS00867">
    <property type="entry name" value="CPSASE_2"/>
    <property type="match status" value="1"/>
</dbReference>
<evidence type="ECO:0000256" key="4">
    <source>
        <dbReference type="ARBA" id="ARBA00022692"/>
    </source>
</evidence>
<evidence type="ECO:0000256" key="5">
    <source>
        <dbReference type="ARBA" id="ARBA00022989"/>
    </source>
</evidence>
<evidence type="ECO:0000313" key="9">
    <source>
        <dbReference type="EMBL" id="PSL50620.1"/>
    </source>
</evidence>
<feature type="transmembrane region" description="Helical" evidence="7">
    <location>
        <begin position="132"/>
        <end position="156"/>
    </location>
</feature>
<keyword evidence="10" id="KW-1185">Reference proteome</keyword>
<dbReference type="InterPro" id="IPR035906">
    <property type="entry name" value="MetI-like_sf"/>
</dbReference>
<evidence type="ECO:0000259" key="8">
    <source>
        <dbReference type="PROSITE" id="PS50928"/>
    </source>
</evidence>
<dbReference type="OrthoDB" id="9808005at2"/>